<feature type="domain" description="Mur ligase C-terminal" evidence="11">
    <location>
        <begin position="277"/>
        <end position="398"/>
    </location>
</feature>
<dbReference type="GO" id="GO:0005737">
    <property type="term" value="C:cytoplasm"/>
    <property type="evidence" value="ECO:0007669"/>
    <property type="project" value="TreeGrafter"/>
</dbReference>
<evidence type="ECO:0000256" key="3">
    <source>
        <dbReference type="ARBA" id="ARBA00022598"/>
    </source>
</evidence>
<dbReference type="AlphaFoldDB" id="A0A6J4T7F1"/>
<keyword evidence="3 10" id="KW-0436">Ligase</keyword>
<dbReference type="PANTHER" id="PTHR11136:SF0">
    <property type="entry name" value="DIHYDROFOLATE SYNTHETASE-RELATED"/>
    <property type="match status" value="1"/>
</dbReference>
<reference evidence="12" key="1">
    <citation type="submission" date="2020-02" db="EMBL/GenBank/DDBJ databases">
        <authorList>
            <person name="Meier V. D."/>
        </authorList>
    </citation>
    <scope>NUCLEOTIDE SEQUENCE</scope>
    <source>
        <strain evidence="12">AVDCRST_MAG45</strain>
    </source>
</reference>
<dbReference type="PROSITE" id="PS01012">
    <property type="entry name" value="FOLYLPOLYGLU_SYNT_2"/>
    <property type="match status" value="1"/>
</dbReference>
<organism evidence="12">
    <name type="scientific">uncultured Solirubrobacterales bacterium</name>
    <dbReference type="NCBI Taxonomy" id="768556"/>
    <lineage>
        <taxon>Bacteria</taxon>
        <taxon>Bacillati</taxon>
        <taxon>Actinomycetota</taxon>
        <taxon>Thermoleophilia</taxon>
        <taxon>Solirubrobacterales</taxon>
        <taxon>environmental samples</taxon>
    </lineage>
</organism>
<accession>A0A6J4T7F1</accession>
<evidence type="ECO:0000256" key="4">
    <source>
        <dbReference type="ARBA" id="ARBA00022723"/>
    </source>
</evidence>
<dbReference type="InterPro" id="IPR036565">
    <property type="entry name" value="Mur-like_cat_sf"/>
</dbReference>
<dbReference type="InterPro" id="IPR004101">
    <property type="entry name" value="Mur_ligase_C"/>
</dbReference>
<evidence type="ECO:0000256" key="6">
    <source>
        <dbReference type="ARBA" id="ARBA00022840"/>
    </source>
</evidence>
<dbReference type="SUPFAM" id="SSF53623">
    <property type="entry name" value="MurD-like peptide ligases, catalytic domain"/>
    <property type="match status" value="1"/>
</dbReference>
<evidence type="ECO:0000256" key="10">
    <source>
        <dbReference type="PIRNR" id="PIRNR001563"/>
    </source>
</evidence>
<evidence type="ECO:0000256" key="7">
    <source>
        <dbReference type="ARBA" id="ARBA00022842"/>
    </source>
</evidence>
<dbReference type="GO" id="GO:0004326">
    <property type="term" value="F:tetrahydrofolylpolyglutamate synthase activity"/>
    <property type="evidence" value="ECO:0007669"/>
    <property type="project" value="UniProtKB-EC"/>
</dbReference>
<comment type="similarity">
    <text evidence="1 10">Belongs to the folylpolyglutamate synthase family.</text>
</comment>
<dbReference type="InterPro" id="IPR018109">
    <property type="entry name" value="Folylpolyglutamate_synth_CS"/>
</dbReference>
<dbReference type="PIRSF" id="PIRSF001563">
    <property type="entry name" value="Folylpolyglu_synth"/>
    <property type="match status" value="1"/>
</dbReference>
<protein>
    <recommendedName>
        <fullName evidence="2">tetrahydrofolate synthase</fullName>
        <ecNumber evidence="2">6.3.2.17</ecNumber>
    </recommendedName>
    <alternativeName>
        <fullName evidence="8">Tetrahydrofolylpolyglutamate synthase</fullName>
    </alternativeName>
</protein>
<keyword evidence="4" id="KW-0479">Metal-binding</keyword>
<dbReference type="GO" id="GO:0005524">
    <property type="term" value="F:ATP binding"/>
    <property type="evidence" value="ECO:0007669"/>
    <property type="project" value="UniProtKB-KW"/>
</dbReference>
<dbReference type="EC" id="6.3.2.17" evidence="2"/>
<dbReference type="Pfam" id="PF02875">
    <property type="entry name" value="Mur_ligase_C"/>
    <property type="match status" value="1"/>
</dbReference>
<dbReference type="SUPFAM" id="SSF53244">
    <property type="entry name" value="MurD-like peptide ligases, peptide-binding domain"/>
    <property type="match status" value="1"/>
</dbReference>
<keyword evidence="6 10" id="KW-0067">ATP-binding</keyword>
<evidence type="ECO:0000313" key="12">
    <source>
        <dbReference type="EMBL" id="CAA9515543.1"/>
    </source>
</evidence>
<evidence type="ECO:0000256" key="5">
    <source>
        <dbReference type="ARBA" id="ARBA00022741"/>
    </source>
</evidence>
<evidence type="ECO:0000256" key="8">
    <source>
        <dbReference type="ARBA" id="ARBA00030592"/>
    </source>
</evidence>
<proteinExistence type="inferred from homology"/>
<keyword evidence="7" id="KW-0460">Magnesium</keyword>
<dbReference type="Gene3D" id="3.40.1190.10">
    <property type="entry name" value="Mur-like, catalytic domain"/>
    <property type="match status" value="1"/>
</dbReference>
<dbReference type="PANTHER" id="PTHR11136">
    <property type="entry name" value="FOLYLPOLYGLUTAMATE SYNTHASE-RELATED"/>
    <property type="match status" value="1"/>
</dbReference>
<gene>
    <name evidence="12" type="ORF">AVDCRST_MAG45-2183</name>
</gene>
<evidence type="ECO:0000256" key="2">
    <source>
        <dbReference type="ARBA" id="ARBA00013025"/>
    </source>
</evidence>
<dbReference type="InterPro" id="IPR001645">
    <property type="entry name" value="Folylpolyglutamate_synth"/>
</dbReference>
<dbReference type="GO" id="GO:0046872">
    <property type="term" value="F:metal ion binding"/>
    <property type="evidence" value="ECO:0007669"/>
    <property type="project" value="UniProtKB-KW"/>
</dbReference>
<comment type="catalytic activity">
    <reaction evidence="9">
        <text>(6S)-5,6,7,8-tetrahydrofolyl-(gamma-L-Glu)(n) + L-glutamate + ATP = (6S)-5,6,7,8-tetrahydrofolyl-(gamma-L-Glu)(n+1) + ADP + phosphate + H(+)</text>
        <dbReference type="Rhea" id="RHEA:10580"/>
        <dbReference type="Rhea" id="RHEA-COMP:14738"/>
        <dbReference type="Rhea" id="RHEA-COMP:14740"/>
        <dbReference type="ChEBI" id="CHEBI:15378"/>
        <dbReference type="ChEBI" id="CHEBI:29985"/>
        <dbReference type="ChEBI" id="CHEBI:30616"/>
        <dbReference type="ChEBI" id="CHEBI:43474"/>
        <dbReference type="ChEBI" id="CHEBI:141005"/>
        <dbReference type="ChEBI" id="CHEBI:456216"/>
        <dbReference type="EC" id="6.3.2.17"/>
    </reaction>
</comment>
<dbReference type="Gene3D" id="3.90.190.20">
    <property type="entry name" value="Mur ligase, C-terminal domain"/>
    <property type="match status" value="1"/>
</dbReference>
<evidence type="ECO:0000259" key="11">
    <source>
        <dbReference type="Pfam" id="PF02875"/>
    </source>
</evidence>
<dbReference type="NCBIfam" id="TIGR01499">
    <property type="entry name" value="folC"/>
    <property type="match status" value="1"/>
</dbReference>
<evidence type="ECO:0000256" key="1">
    <source>
        <dbReference type="ARBA" id="ARBA00008276"/>
    </source>
</evidence>
<dbReference type="InterPro" id="IPR036615">
    <property type="entry name" value="Mur_ligase_C_dom_sf"/>
</dbReference>
<dbReference type="EMBL" id="CADCVU010000186">
    <property type="protein sequence ID" value="CAA9515543.1"/>
    <property type="molecule type" value="Genomic_DNA"/>
</dbReference>
<sequence>MNYAQAESHLLDLELFGMRFGLDRMRKLTTVLGMPQRRFASVHVVGTNGKSSTARMIAAILEAHGLRTGTYTSPHLTGFRERIEVAQAPIAEADFAAALTRAARAAELVDRTLESDDRVTQFELLTAAAYHALARARVEVAVIEAGLGGRHDATNVIPSKVQVLTGVALEHTRWLGPTLSHVAEEKLAVVPDHGCLVAGELGPEADAVAERVAAERGARRIRVTPEAEAEVPPLPRAPGAYQRRNFTLATAAARAFLAGDLDREAVAAAAQRVSVPGRLEPVAERPLVLLDGAHNPAGARALAESTVEVVGSRTLVGVVGVLDDKDPAGILAPLLPLMRRVVLTQPALERALPAAVLRSLCGQLAPRLEAEVVRAPAAALERARALAGADGAVLVTGSLHLVADLVRAPESRASAL</sequence>
<evidence type="ECO:0000256" key="9">
    <source>
        <dbReference type="ARBA" id="ARBA00047493"/>
    </source>
</evidence>
<dbReference type="GO" id="GO:0008841">
    <property type="term" value="F:dihydrofolate synthase activity"/>
    <property type="evidence" value="ECO:0007669"/>
    <property type="project" value="TreeGrafter"/>
</dbReference>
<keyword evidence="5 10" id="KW-0547">Nucleotide-binding</keyword>
<name>A0A6J4T7F1_9ACTN</name>